<evidence type="ECO:0000313" key="3">
    <source>
        <dbReference type="Proteomes" id="UP000501534"/>
    </source>
</evidence>
<name>A0A6M4GWM8_9PROT</name>
<feature type="domain" description="Beta-lactamase-related" evidence="1">
    <location>
        <begin position="66"/>
        <end position="321"/>
    </location>
</feature>
<evidence type="ECO:0000313" key="2">
    <source>
        <dbReference type="EMBL" id="QJR11278.1"/>
    </source>
</evidence>
<dbReference type="Pfam" id="PF00144">
    <property type="entry name" value="Beta-lactamase"/>
    <property type="match status" value="1"/>
</dbReference>
<sequence>MTTRRQFVGLLAGSTATGLLPGCATLPAGSMAYNDGFTRARPESVGVSPAAISAYLDEMQSGEMHSFMLYKGGHVISEGWWAPYRADRIHMTHSLTKSVTACGVGFALAEKRFGLQDKVVSFFPEYLPATVEPNLAAMTVEDLLTMRTGQVREVSGSEWRPIKTSWVAEFFKIPVTKKPGTEYLYTSAATYMLSAIISKTTGQNTETYLRPRFFEPLDIRGYEWDPDPHGISPGANGLSWRTADSLKLGVLHLNKGLWNGKQVLPAGWTDFVQSPFTKDRYGAQWWLGPDNYSARGLFGQFAFVFPKDDAVLAITSAIKTGFTSRTYKHFPAMFRAGKVANDDGALAALTERTKNLQLLPPPGNPTSPTAARVSGKRYAMEANEDAIKSVQLDFADNRCRFTLVDDRGTHTIDAGLGRRIEGSTSMTGNKLHHEYQLDSMRVVAGGEWRDANTFAMTWVFVESAFKDTVVCKFDGDRITFERSVNVNSGPTTRPAVKGSTA</sequence>
<dbReference type="Proteomes" id="UP000501534">
    <property type="component" value="Chromosome"/>
</dbReference>
<dbReference type="KEGG" id="uru:DSM104443_02351"/>
<organism evidence="2 3">
    <name type="scientific">Usitatibacter rugosus</name>
    <dbReference type="NCBI Taxonomy" id="2732067"/>
    <lineage>
        <taxon>Bacteria</taxon>
        <taxon>Pseudomonadati</taxon>
        <taxon>Pseudomonadota</taxon>
        <taxon>Betaproteobacteria</taxon>
        <taxon>Nitrosomonadales</taxon>
        <taxon>Usitatibacteraceae</taxon>
        <taxon>Usitatibacter</taxon>
    </lineage>
</organism>
<gene>
    <name evidence="2" type="ORF">DSM104443_02351</name>
</gene>
<accession>A0A6M4GWM8</accession>
<dbReference type="Gene3D" id="3.40.710.10">
    <property type="entry name" value="DD-peptidase/beta-lactamase superfamily"/>
    <property type="match status" value="1"/>
</dbReference>
<keyword evidence="3" id="KW-1185">Reference proteome</keyword>
<dbReference type="AlphaFoldDB" id="A0A6M4GWM8"/>
<dbReference type="PROSITE" id="PS51318">
    <property type="entry name" value="TAT"/>
    <property type="match status" value="1"/>
</dbReference>
<dbReference type="InterPro" id="IPR012338">
    <property type="entry name" value="Beta-lactam/transpept-like"/>
</dbReference>
<evidence type="ECO:0000259" key="1">
    <source>
        <dbReference type="Pfam" id="PF00144"/>
    </source>
</evidence>
<dbReference type="PANTHER" id="PTHR43283">
    <property type="entry name" value="BETA-LACTAMASE-RELATED"/>
    <property type="match status" value="1"/>
</dbReference>
<protein>
    <recommendedName>
        <fullName evidence="1">Beta-lactamase-related domain-containing protein</fullName>
    </recommendedName>
</protein>
<dbReference type="InterPro" id="IPR050789">
    <property type="entry name" value="Diverse_Enzym_Activities"/>
</dbReference>
<dbReference type="SUPFAM" id="SSF56601">
    <property type="entry name" value="beta-lactamase/transpeptidase-like"/>
    <property type="match status" value="1"/>
</dbReference>
<reference evidence="2 3" key="1">
    <citation type="submission" date="2020-04" db="EMBL/GenBank/DDBJ databases">
        <title>Usitatibacter rugosus gen. nov., sp. nov. and Usitatibacter palustris sp. nov., novel members of Usitatibacteraceae fam. nov. within the order Nitrosomonadales isolated from soil.</title>
        <authorList>
            <person name="Huber K.J."/>
            <person name="Neumann-Schaal M."/>
            <person name="Geppert A."/>
            <person name="Luckner M."/>
            <person name="Wanner G."/>
            <person name="Overmann J."/>
        </authorList>
    </citation>
    <scope>NUCLEOTIDE SEQUENCE [LARGE SCALE GENOMIC DNA]</scope>
    <source>
        <strain evidence="2 3">0125_3</strain>
    </source>
</reference>
<dbReference type="EMBL" id="CP053069">
    <property type="protein sequence ID" value="QJR11278.1"/>
    <property type="molecule type" value="Genomic_DNA"/>
</dbReference>
<dbReference type="RefSeq" id="WP_171092500.1">
    <property type="nucleotide sequence ID" value="NZ_CP053069.1"/>
</dbReference>
<dbReference type="PANTHER" id="PTHR43283:SF7">
    <property type="entry name" value="BETA-LACTAMASE-RELATED DOMAIN-CONTAINING PROTEIN"/>
    <property type="match status" value="1"/>
</dbReference>
<dbReference type="InterPro" id="IPR006311">
    <property type="entry name" value="TAT_signal"/>
</dbReference>
<dbReference type="InterPro" id="IPR001466">
    <property type="entry name" value="Beta-lactam-related"/>
</dbReference>
<proteinExistence type="predicted"/>